<reference evidence="1" key="2">
    <citation type="journal article" date="2022" name="New Phytol.">
        <title>Evolutionary transition to the ectomycorrhizal habit in the genomes of a hyperdiverse lineage of mushroom-forming fungi.</title>
        <authorList>
            <person name="Looney B."/>
            <person name="Miyauchi S."/>
            <person name="Morin E."/>
            <person name="Drula E."/>
            <person name="Courty P.E."/>
            <person name="Kohler A."/>
            <person name="Kuo A."/>
            <person name="LaButti K."/>
            <person name="Pangilinan J."/>
            <person name="Lipzen A."/>
            <person name="Riley R."/>
            <person name="Andreopoulos W."/>
            <person name="He G."/>
            <person name="Johnson J."/>
            <person name="Nolan M."/>
            <person name="Tritt A."/>
            <person name="Barry K.W."/>
            <person name="Grigoriev I.V."/>
            <person name="Nagy L.G."/>
            <person name="Hibbett D."/>
            <person name="Henrissat B."/>
            <person name="Matheny P.B."/>
            <person name="Labbe J."/>
            <person name="Martin F.M."/>
        </authorList>
    </citation>
    <scope>NUCLEOTIDE SEQUENCE</scope>
    <source>
        <strain evidence="1">HHB10654</strain>
    </source>
</reference>
<accession>A0ACB8SS74</accession>
<proteinExistence type="predicted"/>
<gene>
    <name evidence="1" type="ORF">BV25DRAFT_1809312</name>
</gene>
<comment type="caution">
    <text evidence="1">The sequence shown here is derived from an EMBL/GenBank/DDBJ whole genome shotgun (WGS) entry which is preliminary data.</text>
</comment>
<organism evidence="1 2">
    <name type="scientific">Artomyces pyxidatus</name>
    <dbReference type="NCBI Taxonomy" id="48021"/>
    <lineage>
        <taxon>Eukaryota</taxon>
        <taxon>Fungi</taxon>
        <taxon>Dikarya</taxon>
        <taxon>Basidiomycota</taxon>
        <taxon>Agaricomycotina</taxon>
        <taxon>Agaricomycetes</taxon>
        <taxon>Russulales</taxon>
        <taxon>Auriscalpiaceae</taxon>
        <taxon>Artomyces</taxon>
    </lineage>
</organism>
<dbReference type="Proteomes" id="UP000814140">
    <property type="component" value="Unassembled WGS sequence"/>
</dbReference>
<protein>
    <submittedName>
        <fullName evidence="1">MFS polyamine transporter</fullName>
    </submittedName>
</protein>
<evidence type="ECO:0000313" key="1">
    <source>
        <dbReference type="EMBL" id="KAI0059359.1"/>
    </source>
</evidence>
<sequence length="538" mass="58984">MKESPPAGLDGIRASPIAGLDDDRESFQRTITNEKSSIAGLDDLESFQPTIIGDTQSAKTNDDNVLIVDWDGPDDPENPRNWSSGQKWGATVIVSVFTFISPVSSSMIAPSSEQLAHDFGVTNSAIVAMFTSVFVLAYAVGPLFLGPLSEAFGRARILQLSNLWYLVWNLSCGFTQNTGQLLAFRFLAGLGGSAPFAIGGAVIGDLFSPDQRGQAIAIYSLAPNLGPVIGPIAGAWVAQNTTWRWVFWSTTIADAIVQILGTVFLKETYAPTLLERKAERIRRSMDEEKVKHTEVRTVFQSNNLNFKAFLARALVRPFSLFIHEPIVQLLGLYMAFLYGLLYLFITTIPSMFQDIYHQRVGASGLHYTAFGVGLIGGVQLNALVMNRVYMYFKGKNGGVGRPEFRLPNIIPGTILLPIGLFLTGWTARSEIHWIVPDIGISFVGAGIILTFQSIQTYVIDAFTMHAASALAVVTFFRSMAGFGFPLFAQPMYGALGYGRGNTVLAIVAVVFGYPAPWLLWVYGERIRDWSRYARKAAL</sequence>
<evidence type="ECO:0000313" key="2">
    <source>
        <dbReference type="Proteomes" id="UP000814140"/>
    </source>
</evidence>
<name>A0ACB8SS74_9AGAM</name>
<reference evidence="1" key="1">
    <citation type="submission" date="2021-03" db="EMBL/GenBank/DDBJ databases">
        <authorList>
            <consortium name="DOE Joint Genome Institute"/>
            <person name="Ahrendt S."/>
            <person name="Looney B.P."/>
            <person name="Miyauchi S."/>
            <person name="Morin E."/>
            <person name="Drula E."/>
            <person name="Courty P.E."/>
            <person name="Chicoki N."/>
            <person name="Fauchery L."/>
            <person name="Kohler A."/>
            <person name="Kuo A."/>
            <person name="Labutti K."/>
            <person name="Pangilinan J."/>
            <person name="Lipzen A."/>
            <person name="Riley R."/>
            <person name="Andreopoulos W."/>
            <person name="He G."/>
            <person name="Johnson J."/>
            <person name="Barry K.W."/>
            <person name="Grigoriev I.V."/>
            <person name="Nagy L."/>
            <person name="Hibbett D."/>
            <person name="Henrissat B."/>
            <person name="Matheny P.B."/>
            <person name="Labbe J."/>
            <person name="Martin F."/>
        </authorList>
    </citation>
    <scope>NUCLEOTIDE SEQUENCE</scope>
    <source>
        <strain evidence="1">HHB10654</strain>
    </source>
</reference>
<keyword evidence="2" id="KW-1185">Reference proteome</keyword>
<dbReference type="EMBL" id="MU277227">
    <property type="protein sequence ID" value="KAI0059359.1"/>
    <property type="molecule type" value="Genomic_DNA"/>
</dbReference>